<organism evidence="1 2">
    <name type="scientific">Dryococelus australis</name>
    <dbReference type="NCBI Taxonomy" id="614101"/>
    <lineage>
        <taxon>Eukaryota</taxon>
        <taxon>Metazoa</taxon>
        <taxon>Ecdysozoa</taxon>
        <taxon>Arthropoda</taxon>
        <taxon>Hexapoda</taxon>
        <taxon>Insecta</taxon>
        <taxon>Pterygota</taxon>
        <taxon>Neoptera</taxon>
        <taxon>Polyneoptera</taxon>
        <taxon>Phasmatodea</taxon>
        <taxon>Verophasmatodea</taxon>
        <taxon>Anareolatae</taxon>
        <taxon>Phasmatidae</taxon>
        <taxon>Eurycanthinae</taxon>
        <taxon>Dryococelus</taxon>
    </lineage>
</organism>
<keyword evidence="2" id="KW-1185">Reference proteome</keyword>
<protein>
    <submittedName>
        <fullName evidence="1">Uncharacterized protein</fullName>
    </submittedName>
</protein>
<name>A0ABQ9HMB9_9NEOP</name>
<dbReference type="PANTHER" id="PTHR10773:SF19">
    <property type="match status" value="1"/>
</dbReference>
<dbReference type="EMBL" id="JARBHB010000004">
    <property type="protein sequence ID" value="KAJ8885499.1"/>
    <property type="molecule type" value="Genomic_DNA"/>
</dbReference>
<gene>
    <name evidence="1" type="ORF">PR048_011697</name>
</gene>
<accession>A0ABQ9HMB9</accession>
<dbReference type="Proteomes" id="UP001159363">
    <property type="component" value="Chromosome X"/>
</dbReference>
<evidence type="ECO:0000313" key="1">
    <source>
        <dbReference type="EMBL" id="KAJ8885499.1"/>
    </source>
</evidence>
<sequence length="298" mass="34279">MKKSNGLFTKNFYKCSKVEQNQNLAGDVSISKKGGERKGHRRTHVKHNRQITAEYSLNVEGSIEMDQRGRHEPANKKIEERKAMLENIERCHKYESHYSRRDSQKKYLQSNLNIRMLHSEYKAEQNELILQHNEHKEMADLGYNLKAIDKTKANEDPTIRVLVFDLQQISDTPSLTANISFNKHIILTYNLTIRDCTTDGVTTHCYIGSEDIVSCVLKKLKSLPESVTRVITYSDPCRGQNRNINLACMFSLFVSKSNHVDCVNQKFLLLGHTHLEGDVDHARIERAKKNAQIPIMVP</sequence>
<evidence type="ECO:0000313" key="2">
    <source>
        <dbReference type="Proteomes" id="UP001159363"/>
    </source>
</evidence>
<dbReference type="PANTHER" id="PTHR10773">
    <property type="entry name" value="DNA-DIRECTED RNA POLYMERASES I, II, AND III SUBUNIT RPABC2"/>
    <property type="match status" value="1"/>
</dbReference>
<proteinExistence type="predicted"/>
<reference evidence="1 2" key="1">
    <citation type="submission" date="2023-02" db="EMBL/GenBank/DDBJ databases">
        <title>LHISI_Scaffold_Assembly.</title>
        <authorList>
            <person name="Stuart O.P."/>
            <person name="Cleave R."/>
            <person name="Magrath M.J.L."/>
            <person name="Mikheyev A.S."/>
        </authorList>
    </citation>
    <scope>NUCLEOTIDE SEQUENCE [LARGE SCALE GENOMIC DNA]</scope>
    <source>
        <strain evidence="1">Daus_M_001</strain>
        <tissue evidence="1">Leg muscle</tissue>
    </source>
</reference>
<comment type="caution">
    <text evidence="1">The sequence shown here is derived from an EMBL/GenBank/DDBJ whole genome shotgun (WGS) entry which is preliminary data.</text>
</comment>